<accession>A0ABW4JDG3</accession>
<dbReference type="EMBL" id="JBHUCX010000017">
    <property type="protein sequence ID" value="MFD1674119.1"/>
    <property type="molecule type" value="Genomic_DNA"/>
</dbReference>
<dbReference type="RefSeq" id="WP_377941874.1">
    <property type="nucleotide sequence ID" value="NZ_JBHUCX010000017.1"/>
</dbReference>
<comment type="caution">
    <text evidence="1">The sequence shown here is derived from an EMBL/GenBank/DDBJ whole genome shotgun (WGS) entry which is preliminary data.</text>
</comment>
<dbReference type="SUPFAM" id="SSF46785">
    <property type="entry name" value="Winged helix' DNA-binding domain"/>
    <property type="match status" value="1"/>
</dbReference>
<dbReference type="InterPro" id="IPR036388">
    <property type="entry name" value="WH-like_DNA-bd_sf"/>
</dbReference>
<evidence type="ECO:0000313" key="1">
    <source>
        <dbReference type="EMBL" id="MFD1674119.1"/>
    </source>
</evidence>
<organism evidence="1 2">
    <name type="scientific">Alicyclobacillus fodiniaquatilis</name>
    <dbReference type="NCBI Taxonomy" id="1661150"/>
    <lineage>
        <taxon>Bacteria</taxon>
        <taxon>Bacillati</taxon>
        <taxon>Bacillota</taxon>
        <taxon>Bacilli</taxon>
        <taxon>Bacillales</taxon>
        <taxon>Alicyclobacillaceae</taxon>
        <taxon>Alicyclobacillus</taxon>
    </lineage>
</organism>
<reference evidence="2" key="1">
    <citation type="journal article" date="2019" name="Int. J. Syst. Evol. Microbiol.">
        <title>The Global Catalogue of Microorganisms (GCM) 10K type strain sequencing project: providing services to taxonomists for standard genome sequencing and annotation.</title>
        <authorList>
            <consortium name="The Broad Institute Genomics Platform"/>
            <consortium name="The Broad Institute Genome Sequencing Center for Infectious Disease"/>
            <person name="Wu L."/>
            <person name="Ma J."/>
        </authorList>
    </citation>
    <scope>NUCLEOTIDE SEQUENCE [LARGE SCALE GENOMIC DNA]</scope>
    <source>
        <strain evidence="2">CGMCC 1.12286</strain>
    </source>
</reference>
<proteinExistence type="predicted"/>
<name>A0ABW4JDG3_9BACL</name>
<dbReference type="InterPro" id="IPR036390">
    <property type="entry name" value="WH_DNA-bd_sf"/>
</dbReference>
<dbReference type="Gene3D" id="1.10.10.10">
    <property type="entry name" value="Winged helix-like DNA-binding domain superfamily/Winged helix DNA-binding domain"/>
    <property type="match status" value="1"/>
</dbReference>
<sequence>MSDQLMPYPDEILYHLMRNFSLPQWTILELLTRAESGELEDHEKDPTLSLTDLHDFIKLSQQNFRAQVALLHGSNAIALVTGVTDQRSKNVVLTENGRRMLELRGN</sequence>
<dbReference type="Proteomes" id="UP001597079">
    <property type="component" value="Unassembled WGS sequence"/>
</dbReference>
<evidence type="ECO:0000313" key="2">
    <source>
        <dbReference type="Proteomes" id="UP001597079"/>
    </source>
</evidence>
<protein>
    <submittedName>
        <fullName evidence="1">Uncharacterized protein</fullName>
    </submittedName>
</protein>
<gene>
    <name evidence="1" type="ORF">ACFSB2_05260</name>
</gene>
<keyword evidence="2" id="KW-1185">Reference proteome</keyword>